<gene>
    <name evidence="1" type="ORF">FIV34_12045</name>
</gene>
<dbReference type="RefSeq" id="WP_139983062.1">
    <property type="nucleotide sequence ID" value="NZ_CP041046.1"/>
</dbReference>
<evidence type="ECO:0000313" key="2">
    <source>
        <dbReference type="Proteomes" id="UP000316093"/>
    </source>
</evidence>
<dbReference type="EMBL" id="CP041046">
    <property type="protein sequence ID" value="QDE39889.1"/>
    <property type="molecule type" value="Genomic_DNA"/>
</dbReference>
<dbReference type="AlphaFoldDB" id="A0A4Y5Z5P3"/>
<keyword evidence="2" id="KW-1185">Reference proteome</keyword>
<organism evidence="1 2">
    <name type="scientific">Luteibacter pinisoli</name>
    <dbReference type="NCBI Taxonomy" id="2589080"/>
    <lineage>
        <taxon>Bacteria</taxon>
        <taxon>Pseudomonadati</taxon>
        <taxon>Pseudomonadota</taxon>
        <taxon>Gammaproteobacteria</taxon>
        <taxon>Lysobacterales</taxon>
        <taxon>Rhodanobacteraceae</taxon>
        <taxon>Luteibacter</taxon>
    </lineage>
</organism>
<dbReference type="Proteomes" id="UP000316093">
    <property type="component" value="Chromosome"/>
</dbReference>
<dbReference type="PANTHER" id="PTHR40045:SF1">
    <property type="entry name" value="YQCI_YCGG FAMILY PROTEIN"/>
    <property type="match status" value="1"/>
</dbReference>
<evidence type="ECO:0000313" key="1">
    <source>
        <dbReference type="EMBL" id="QDE39889.1"/>
    </source>
</evidence>
<dbReference type="OrthoDB" id="283514at2"/>
<dbReference type="Pfam" id="PF08892">
    <property type="entry name" value="YqcI_YcgG"/>
    <property type="match status" value="1"/>
</dbReference>
<dbReference type="KEGG" id="lpy:FIV34_12045"/>
<dbReference type="InterPro" id="IPR014988">
    <property type="entry name" value="Uncharacterised_YqcI/YcgG"/>
</dbReference>
<name>A0A4Y5Z5P3_9GAMM</name>
<reference evidence="1 2" key="1">
    <citation type="submission" date="2019-06" db="EMBL/GenBank/DDBJ databases">
        <title>A complete genome sequence for Luteibacter pinisoli MAH-14.</title>
        <authorList>
            <person name="Baltrus D.A."/>
        </authorList>
    </citation>
    <scope>NUCLEOTIDE SEQUENCE [LARGE SCALE GENOMIC DNA]</scope>
    <source>
        <strain evidence="1 2">MAH-14</strain>
    </source>
</reference>
<dbReference type="PANTHER" id="PTHR40045">
    <property type="entry name" value="YCGG FAMILY PROTEIN"/>
    <property type="match status" value="1"/>
</dbReference>
<proteinExistence type="predicted"/>
<sequence length="248" mass="27216">MGAFNILASLVHEVVGTLDAMNATSRASALREFDALLEGETFPCFAGRTAHRRHLIEHVFASALACPADDESLAERIESFAVCNSPEDTFRSLVVHFTDHAVIPEPVFERLLFARLQGIHEADARSHDWDPAVSNDPEDPAFSMSVGGRAFYVVGLHPGASRPGRRLAHPALVFNLHSQFEYLRSQGRYDRLKSAIINEDIERNGSANPMLAVHGSTSEAVQYSGRHVEGSWSCPFSPVAQPNPRKTA</sequence>
<dbReference type="NCBIfam" id="NF041366">
    <property type="entry name" value="GntA_guanitoxin"/>
    <property type="match status" value="1"/>
</dbReference>
<protein>
    <submittedName>
        <fullName evidence="1">YqcI/YcgG family protein</fullName>
    </submittedName>
</protein>
<accession>A0A4Y5Z5P3</accession>